<dbReference type="PANTHER" id="PTHR43823">
    <property type="entry name" value="SPORULATION PROTEIN YKVU"/>
    <property type="match status" value="1"/>
</dbReference>
<feature type="transmembrane region" description="Helical" evidence="7">
    <location>
        <begin position="382"/>
        <end position="400"/>
    </location>
</feature>
<keyword evidence="4 7" id="KW-0812">Transmembrane</keyword>
<dbReference type="InterPro" id="IPR051327">
    <property type="entry name" value="MATE_MepA_subfamily"/>
</dbReference>
<keyword evidence="6 7" id="KW-0472">Membrane</keyword>
<dbReference type="Pfam" id="PF01554">
    <property type="entry name" value="MatE"/>
    <property type="match status" value="2"/>
</dbReference>
<dbReference type="PATRIC" id="fig|742738.3.peg.4117"/>
<evidence type="ECO:0000313" key="8">
    <source>
        <dbReference type="EMBL" id="KGF52524.1"/>
    </source>
</evidence>
<dbReference type="eggNOG" id="COG0534">
    <property type="taxonomic scope" value="Bacteria"/>
</dbReference>
<keyword evidence="3" id="KW-1003">Cell membrane</keyword>
<dbReference type="InterPro" id="IPR002528">
    <property type="entry name" value="MATE_fam"/>
</dbReference>
<dbReference type="RefSeq" id="WP_044943528.1">
    <property type="nucleotide sequence ID" value="NZ_KN174169.1"/>
</dbReference>
<reference evidence="8 9" key="1">
    <citation type="submission" date="2011-08" db="EMBL/GenBank/DDBJ databases">
        <title>The Genome Sequence of Clostridium orbiscindens 1_3_50AFAA.</title>
        <authorList>
            <consortium name="The Broad Institute Genome Sequencing Platform"/>
            <person name="Earl A."/>
            <person name="Ward D."/>
            <person name="Feldgarden M."/>
            <person name="Gevers D."/>
            <person name="Daigneault M."/>
            <person name="Strauss J."/>
            <person name="Allen-Vercoe E."/>
            <person name="Young S.K."/>
            <person name="Zeng Q."/>
            <person name="Gargeya S."/>
            <person name="Fitzgerald M."/>
            <person name="Haas B."/>
            <person name="Abouelleil A."/>
            <person name="Alvarado L."/>
            <person name="Arachchi H.M."/>
            <person name="Berlin A."/>
            <person name="Brown A."/>
            <person name="Chapman S.B."/>
            <person name="Chen Z."/>
            <person name="Dunbar C."/>
            <person name="Freedman E."/>
            <person name="Gearin G."/>
            <person name="Gellesch M."/>
            <person name="Goldberg J."/>
            <person name="Griggs A."/>
            <person name="Gujja S."/>
            <person name="Heiman D."/>
            <person name="Howarth C."/>
            <person name="Larson L."/>
            <person name="Lui A."/>
            <person name="MacDonald P.J.P."/>
            <person name="Montmayeur A."/>
            <person name="Murphy C."/>
            <person name="Neiman D."/>
            <person name="Pearson M."/>
            <person name="Priest M."/>
            <person name="Roberts A."/>
            <person name="Saif S."/>
            <person name="Shea T."/>
            <person name="Shenoy N."/>
            <person name="Sisk P."/>
            <person name="Stolte C."/>
            <person name="Sykes S."/>
            <person name="Wortman J."/>
            <person name="Nusbaum C."/>
            <person name="Birren B."/>
        </authorList>
    </citation>
    <scope>NUCLEOTIDE SEQUENCE [LARGE SCALE GENOMIC DNA]</scope>
    <source>
        <strain evidence="8 9">1_3_50AFAA</strain>
    </source>
</reference>
<evidence type="ECO:0000256" key="2">
    <source>
        <dbReference type="ARBA" id="ARBA00022448"/>
    </source>
</evidence>
<evidence type="ECO:0000256" key="6">
    <source>
        <dbReference type="ARBA" id="ARBA00023136"/>
    </source>
</evidence>
<dbReference type="PIRSF" id="PIRSF006603">
    <property type="entry name" value="DinF"/>
    <property type="match status" value="1"/>
</dbReference>
<feature type="transmembrane region" description="Helical" evidence="7">
    <location>
        <begin position="181"/>
        <end position="204"/>
    </location>
</feature>
<keyword evidence="5 7" id="KW-1133">Transmembrane helix</keyword>
<name>A0A096D4R1_FLAPL</name>
<accession>A0A096D4R1</accession>
<keyword evidence="2" id="KW-0813">Transport</keyword>
<dbReference type="GO" id="GO:0005886">
    <property type="term" value="C:plasma membrane"/>
    <property type="evidence" value="ECO:0007669"/>
    <property type="project" value="UniProtKB-SubCell"/>
</dbReference>
<evidence type="ECO:0000313" key="9">
    <source>
        <dbReference type="Proteomes" id="UP000029585"/>
    </source>
</evidence>
<feature type="transmembrane region" description="Helical" evidence="7">
    <location>
        <begin position="350"/>
        <end position="370"/>
    </location>
</feature>
<evidence type="ECO:0008006" key="10">
    <source>
        <dbReference type="Google" id="ProtNLM"/>
    </source>
</evidence>
<sequence>MKRSFFQYVSLNVLGALGLSGYILADTLFVAHRLGTDGLAALNLAISVFGLINGLGLMLGIGGATRYAICRTQGDGVRADRAFSRALACGGTLGGLLALAGLLWAVPLARLLGAEGAILPMCSVYLRTVLFFAPCFLLNHILTAFVRNDGNPKLAMAAMLLGSLSNIVLDYVFLYPMDMGIFGAALATGIAPVVGLCVSSLHILTRRSHFRLRPFRPALRPLADLAGLGSAAFLNECSSGLVLVVFNLLTLRLAGTLGVAAYGIVANLALMALALFTGVNQGVQPLVSLAHGRGDAAGVRTLCRMALGLALCAGMCMAALAFFAAGPLVSLFNRDGDPALQQMAEQGLRLYFLGFPFAGLNLVTASFLGAAEHPSRSLRLSLLRGFVAIVAAALLLAALLALTGVWLAFPAAEGAVLLVSLRFSRSLRLARPEPAPQAITTALR</sequence>
<evidence type="ECO:0000256" key="4">
    <source>
        <dbReference type="ARBA" id="ARBA00022692"/>
    </source>
</evidence>
<feature type="transmembrane region" description="Helical" evidence="7">
    <location>
        <begin position="82"/>
        <end position="106"/>
    </location>
</feature>
<evidence type="ECO:0000256" key="1">
    <source>
        <dbReference type="ARBA" id="ARBA00004651"/>
    </source>
</evidence>
<comment type="subcellular location">
    <subcellularLocation>
        <location evidence="1">Cell membrane</location>
        <topology evidence="1">Multi-pass membrane protein</topology>
    </subcellularLocation>
</comment>
<feature type="transmembrane region" description="Helical" evidence="7">
    <location>
        <begin position="41"/>
        <end position="61"/>
    </location>
</feature>
<gene>
    <name evidence="8" type="ORF">HMPREF9460_03998</name>
</gene>
<dbReference type="GO" id="GO:0015297">
    <property type="term" value="F:antiporter activity"/>
    <property type="evidence" value="ECO:0007669"/>
    <property type="project" value="InterPro"/>
</dbReference>
<dbReference type="GO" id="GO:0042910">
    <property type="term" value="F:xenobiotic transmembrane transporter activity"/>
    <property type="evidence" value="ECO:0007669"/>
    <property type="project" value="InterPro"/>
</dbReference>
<evidence type="ECO:0000256" key="3">
    <source>
        <dbReference type="ARBA" id="ARBA00022475"/>
    </source>
</evidence>
<dbReference type="HOGENOM" id="CLU_012893_0_2_9"/>
<feature type="transmembrane region" description="Helical" evidence="7">
    <location>
        <begin position="255"/>
        <end position="276"/>
    </location>
</feature>
<dbReference type="InterPro" id="IPR048279">
    <property type="entry name" value="MdtK-like"/>
</dbReference>
<comment type="caution">
    <text evidence="8">The sequence shown here is derived from an EMBL/GenBank/DDBJ whole genome shotgun (WGS) entry which is preliminary data.</text>
</comment>
<dbReference type="EMBL" id="ADLO01000124">
    <property type="protein sequence ID" value="KGF52524.1"/>
    <property type="molecule type" value="Genomic_DNA"/>
</dbReference>
<feature type="transmembrane region" description="Helical" evidence="7">
    <location>
        <begin position="306"/>
        <end position="330"/>
    </location>
</feature>
<evidence type="ECO:0000256" key="5">
    <source>
        <dbReference type="ARBA" id="ARBA00022989"/>
    </source>
</evidence>
<organism evidence="8 9">
    <name type="scientific">Flavonifractor plautii 1_3_50AFAA</name>
    <dbReference type="NCBI Taxonomy" id="742738"/>
    <lineage>
        <taxon>Bacteria</taxon>
        <taxon>Bacillati</taxon>
        <taxon>Bacillota</taxon>
        <taxon>Clostridia</taxon>
        <taxon>Eubacteriales</taxon>
        <taxon>Oscillospiraceae</taxon>
        <taxon>Flavonifractor</taxon>
    </lineage>
</organism>
<protein>
    <recommendedName>
        <fullName evidence="10">MATE efflux family protein</fullName>
    </recommendedName>
</protein>
<keyword evidence="9" id="KW-1185">Reference proteome</keyword>
<dbReference type="Proteomes" id="UP000029585">
    <property type="component" value="Unassembled WGS sequence"/>
</dbReference>
<evidence type="ECO:0000256" key="7">
    <source>
        <dbReference type="SAM" id="Phobius"/>
    </source>
</evidence>
<proteinExistence type="predicted"/>
<feature type="transmembrane region" description="Helical" evidence="7">
    <location>
        <begin position="154"/>
        <end position="175"/>
    </location>
</feature>
<dbReference type="PANTHER" id="PTHR43823:SF3">
    <property type="entry name" value="MULTIDRUG EXPORT PROTEIN MEPA"/>
    <property type="match status" value="1"/>
</dbReference>
<feature type="transmembrane region" description="Helical" evidence="7">
    <location>
        <begin position="118"/>
        <end position="142"/>
    </location>
</feature>
<dbReference type="AlphaFoldDB" id="A0A096D4R1"/>